<reference evidence="1 2" key="1">
    <citation type="submission" date="2018-06" db="EMBL/GenBank/DDBJ databases">
        <title>Genomic Encyclopedia of Type Strains, Phase III (KMG-III): the genomes of soil and plant-associated and newly described type strains.</title>
        <authorList>
            <person name="Whitman W."/>
        </authorList>
    </citation>
    <scope>NUCLEOTIDE SEQUENCE [LARGE SCALE GENOMIC DNA]</scope>
    <source>
        <strain evidence="1 2">CECT 7945</strain>
    </source>
</reference>
<keyword evidence="2" id="KW-1185">Reference proteome</keyword>
<dbReference type="RefSeq" id="WP_110476456.1">
    <property type="nucleotide sequence ID" value="NZ_BMWQ01000010.1"/>
</dbReference>
<name>A0A2V4XBS3_9FLAO</name>
<proteinExistence type="predicted"/>
<dbReference type="AlphaFoldDB" id="A0A2V4XBS3"/>
<evidence type="ECO:0000313" key="1">
    <source>
        <dbReference type="EMBL" id="PYE79636.1"/>
    </source>
</evidence>
<evidence type="ECO:0000313" key="2">
    <source>
        <dbReference type="Proteomes" id="UP000248054"/>
    </source>
</evidence>
<dbReference type="OrthoDB" id="1439895at2"/>
<dbReference type="EMBL" id="QJTD01000009">
    <property type="protein sequence ID" value="PYE79636.1"/>
    <property type="molecule type" value="Genomic_DNA"/>
</dbReference>
<gene>
    <name evidence="1" type="ORF">DFQ11_10921</name>
</gene>
<dbReference type="Proteomes" id="UP000248054">
    <property type="component" value="Unassembled WGS sequence"/>
</dbReference>
<protein>
    <submittedName>
        <fullName evidence="1">Uncharacterized protein</fullName>
    </submittedName>
</protein>
<accession>A0A2V4XBS3</accession>
<comment type="caution">
    <text evidence="1">The sequence shown here is derived from an EMBL/GenBank/DDBJ whole genome shotgun (WGS) entry which is preliminary data.</text>
</comment>
<organism evidence="1 2">
    <name type="scientific">Winogradskyella epiphytica</name>
    <dbReference type="NCBI Taxonomy" id="262005"/>
    <lineage>
        <taxon>Bacteria</taxon>
        <taxon>Pseudomonadati</taxon>
        <taxon>Bacteroidota</taxon>
        <taxon>Flavobacteriia</taxon>
        <taxon>Flavobacteriales</taxon>
        <taxon>Flavobacteriaceae</taxon>
        <taxon>Winogradskyella</taxon>
    </lineage>
</organism>
<sequence length="120" mass="13439">MKSKGYIALLLVSIFMVKFIAIDAHALSTVFSEKGVFLVNKHCKKANLTTKISRSAELSHANNLGVEVIDMAGYCTSQFHFTHFSWETSVLKPMAVFNEHFISSLSFLYLDKVSPPPRLV</sequence>